<dbReference type="Pfam" id="PF16242">
    <property type="entry name" value="Pyrid_ox_like"/>
    <property type="match status" value="1"/>
</dbReference>
<dbReference type="AlphaFoldDB" id="G7E3G8"/>
<dbReference type="InParanoid" id="G7E3G8"/>
<reference evidence="3 4" key="1">
    <citation type="journal article" date="2011" name="J. Gen. Appl. Microbiol.">
        <title>Draft genome sequencing of the enigmatic basidiomycete Mixia osmundae.</title>
        <authorList>
            <person name="Nishida H."/>
            <person name="Nagatsuka Y."/>
            <person name="Sugiyama J."/>
        </authorList>
    </citation>
    <scope>NUCLEOTIDE SEQUENCE [LARGE SCALE GENOMIC DNA]</scope>
    <source>
        <strain evidence="4">CBS 9802 / IAM 14324 / JCM 22182 / KY 12970</strain>
    </source>
</reference>
<evidence type="ECO:0000313" key="3">
    <source>
        <dbReference type="EMBL" id="GAA97378.1"/>
    </source>
</evidence>
<dbReference type="RefSeq" id="XP_014567781.1">
    <property type="nucleotide sequence ID" value="XM_014712295.1"/>
</dbReference>
<dbReference type="InterPro" id="IPR052917">
    <property type="entry name" value="Stress-Dev_Protein"/>
</dbReference>
<evidence type="ECO:0000259" key="2">
    <source>
        <dbReference type="Pfam" id="PF16242"/>
    </source>
</evidence>
<gene>
    <name evidence="3" type="primary">Mo04056</name>
    <name evidence="3" type="ORF">E5Q_04056</name>
</gene>
<keyword evidence="4" id="KW-1185">Reference proteome</keyword>
<reference evidence="3 4" key="2">
    <citation type="journal article" date="2012" name="Open Biol.">
        <title>Characteristics of nucleosomes and linker DNA regions on the genome of the basidiomycete Mixia osmundae revealed by mono- and dinucleosome mapping.</title>
        <authorList>
            <person name="Nishida H."/>
            <person name="Kondo S."/>
            <person name="Matsumoto T."/>
            <person name="Suzuki Y."/>
            <person name="Yoshikawa H."/>
            <person name="Taylor T.D."/>
            <person name="Sugiyama J."/>
        </authorList>
    </citation>
    <scope>NUCLEOTIDE SEQUENCE [LARGE SCALE GENOMIC DNA]</scope>
    <source>
        <strain evidence="4">CBS 9802 / IAM 14324 / JCM 22182 / KY 12970</strain>
    </source>
</reference>
<dbReference type="Proteomes" id="UP000009131">
    <property type="component" value="Unassembled WGS sequence"/>
</dbReference>
<dbReference type="eggNOG" id="ENOG502RZBA">
    <property type="taxonomic scope" value="Eukaryota"/>
</dbReference>
<dbReference type="InterPro" id="IPR038725">
    <property type="entry name" value="YdaG_split_barrel_FMN-bd"/>
</dbReference>
<sequence length="237" mass="25837">MSVLFRQSTRAPRLISLTPRPVTSTAALQPVRSFHASQIRKADMPSKDPYTQKAETDAPLAQKRDEVFKIISEVKTAMLVSKGPVGLHSRAMAPASQEGLVFEFIYNQESNKEEELQNSPDVNISYFSPSSTSWVSVAGQAKLVDDVEHIKKIWNPLTSAWFGDLGDGKHTGSYDDPRVGIISVKPSSIRYWLSTSNSVSSITQIVGSAITGKTASPGVIRELSSTELEQLASEVGK</sequence>
<name>G7E3G8_MIXOS</name>
<dbReference type="OMA" id="GLDILFH"/>
<comment type="caution">
    <text evidence="3">The sequence shown here is derived from an EMBL/GenBank/DDBJ whole genome shotgun (WGS) entry which is preliminary data.</text>
</comment>
<dbReference type="PANTHER" id="PTHR34818">
    <property type="entry name" value="PROTEIN BLI-3"/>
    <property type="match status" value="1"/>
</dbReference>
<organism evidence="3 4">
    <name type="scientific">Mixia osmundae (strain CBS 9802 / IAM 14324 / JCM 22182 / KY 12970)</name>
    <dbReference type="NCBI Taxonomy" id="764103"/>
    <lineage>
        <taxon>Eukaryota</taxon>
        <taxon>Fungi</taxon>
        <taxon>Dikarya</taxon>
        <taxon>Basidiomycota</taxon>
        <taxon>Pucciniomycotina</taxon>
        <taxon>Mixiomycetes</taxon>
        <taxon>Mixiales</taxon>
        <taxon>Mixiaceae</taxon>
        <taxon>Mixia</taxon>
    </lineage>
</organism>
<accession>G7E3G8</accession>
<evidence type="ECO:0000313" key="4">
    <source>
        <dbReference type="Proteomes" id="UP000009131"/>
    </source>
</evidence>
<dbReference type="HOGENOM" id="CLU_091428_0_1_1"/>
<dbReference type="EMBL" id="BABT02000119">
    <property type="protein sequence ID" value="GAA97378.1"/>
    <property type="molecule type" value="Genomic_DNA"/>
</dbReference>
<dbReference type="PANTHER" id="PTHR34818:SF1">
    <property type="entry name" value="PROTEIN BLI-3"/>
    <property type="match status" value="1"/>
</dbReference>
<evidence type="ECO:0000256" key="1">
    <source>
        <dbReference type="SAM" id="MobiDB-lite"/>
    </source>
</evidence>
<dbReference type="SUPFAM" id="SSF50475">
    <property type="entry name" value="FMN-binding split barrel"/>
    <property type="match status" value="1"/>
</dbReference>
<feature type="domain" description="General stress protein FMN-binding split barrel" evidence="2">
    <location>
        <begin position="63"/>
        <end position="214"/>
    </location>
</feature>
<proteinExistence type="predicted"/>
<feature type="region of interest" description="Disordered" evidence="1">
    <location>
        <begin position="37"/>
        <end position="58"/>
    </location>
</feature>
<protein>
    <recommendedName>
        <fullName evidence="2">General stress protein FMN-binding split barrel domain-containing protein</fullName>
    </recommendedName>
</protein>
<dbReference type="Gene3D" id="2.30.110.10">
    <property type="entry name" value="Electron Transport, Fmn-binding Protein, Chain A"/>
    <property type="match status" value="1"/>
</dbReference>
<dbReference type="InterPro" id="IPR012349">
    <property type="entry name" value="Split_barrel_FMN-bd"/>
</dbReference>
<dbReference type="OrthoDB" id="434253at2759"/>
<dbReference type="STRING" id="764103.G7E3G8"/>